<comment type="caution">
    <text evidence="1">The sequence shown here is derived from an EMBL/GenBank/DDBJ whole genome shotgun (WGS) entry which is preliminary data.</text>
</comment>
<organism evidence="1 2">
    <name type="scientific">Spartinivicinus marinus</name>
    <dbReference type="NCBI Taxonomy" id="2994442"/>
    <lineage>
        <taxon>Bacteria</taxon>
        <taxon>Pseudomonadati</taxon>
        <taxon>Pseudomonadota</taxon>
        <taxon>Gammaproteobacteria</taxon>
        <taxon>Oceanospirillales</taxon>
        <taxon>Zooshikellaceae</taxon>
        <taxon>Spartinivicinus</taxon>
    </lineage>
</organism>
<protein>
    <submittedName>
        <fullName evidence="1">Uncharacterized protein</fullName>
    </submittedName>
</protein>
<sequence>MTNLTRAYLHFWDHGKTLPLDLAARLVEDGYDVEALEQKEVNNEKQRRNKKH</sequence>
<dbReference type="AlphaFoldDB" id="A0A853IHC9"/>
<proteinExistence type="predicted"/>
<dbReference type="EMBL" id="JACCKB010000187">
    <property type="protein sequence ID" value="NYZ69918.1"/>
    <property type="molecule type" value="Genomic_DNA"/>
</dbReference>
<evidence type="ECO:0000313" key="2">
    <source>
        <dbReference type="Proteomes" id="UP000569732"/>
    </source>
</evidence>
<evidence type="ECO:0000313" key="1">
    <source>
        <dbReference type="EMBL" id="NYZ69918.1"/>
    </source>
</evidence>
<gene>
    <name evidence="1" type="ORF">H0A36_28290</name>
</gene>
<dbReference type="RefSeq" id="WP_180571879.1">
    <property type="nucleotide sequence ID" value="NZ_JACCKB010000187.1"/>
</dbReference>
<reference evidence="1 2" key="1">
    <citation type="submission" date="2020-07" db="EMBL/GenBank/DDBJ databases">
        <title>Endozoicomonas sp. nov., isolated from sediment.</title>
        <authorList>
            <person name="Gu T."/>
        </authorList>
    </citation>
    <scope>NUCLEOTIDE SEQUENCE [LARGE SCALE GENOMIC DNA]</scope>
    <source>
        <strain evidence="1 2">SM1973</strain>
    </source>
</reference>
<name>A0A853IHC9_9GAMM</name>
<dbReference type="Proteomes" id="UP000569732">
    <property type="component" value="Unassembled WGS sequence"/>
</dbReference>
<keyword evidence="2" id="KW-1185">Reference proteome</keyword>
<accession>A0A853IHC9</accession>